<evidence type="ECO:0000256" key="1">
    <source>
        <dbReference type="SAM" id="Phobius"/>
    </source>
</evidence>
<dbReference type="InterPro" id="IPR058060">
    <property type="entry name" value="HYC_CC_PP"/>
</dbReference>
<proteinExistence type="predicted"/>
<organism evidence="2 3">
    <name type="scientific">Spirosoma fluviale</name>
    <dbReference type="NCBI Taxonomy" id="1597977"/>
    <lineage>
        <taxon>Bacteria</taxon>
        <taxon>Pseudomonadati</taxon>
        <taxon>Bacteroidota</taxon>
        <taxon>Cytophagia</taxon>
        <taxon>Cytophagales</taxon>
        <taxon>Cytophagaceae</taxon>
        <taxon>Spirosoma</taxon>
    </lineage>
</organism>
<reference evidence="3" key="1">
    <citation type="submission" date="2017-09" db="EMBL/GenBank/DDBJ databases">
        <authorList>
            <person name="Varghese N."/>
            <person name="Submissions S."/>
        </authorList>
    </citation>
    <scope>NUCLEOTIDE SEQUENCE [LARGE SCALE GENOMIC DNA]</scope>
    <source>
        <strain evidence="3">DSM 29961</strain>
    </source>
</reference>
<dbReference type="NCBIfam" id="NF047658">
    <property type="entry name" value="HYC_CC_PP"/>
    <property type="match status" value="1"/>
</dbReference>
<evidence type="ECO:0000313" key="3">
    <source>
        <dbReference type="Proteomes" id="UP000219452"/>
    </source>
</evidence>
<sequence length="177" mass="19510">MAFFLCEIIDFQRQILALNLSGIDICYCMKRTLFQLFNLLMACVVLLSSTGFGLVEHSCQMRGKKKTVVVAFSEMKTQPGCAIDKQPMPSQQTVLKKTECCQDDQRFENIDVSSSLSQFVAKFVKIVAEAVVAGVAAVLVWVIDVVFAERSTSVASFTSPPSLSGREIVTLVRSLLI</sequence>
<protein>
    <submittedName>
        <fullName evidence="2">Uncharacterized protein</fullName>
    </submittedName>
</protein>
<dbReference type="EMBL" id="OCNH01000001">
    <property type="protein sequence ID" value="SOD80510.1"/>
    <property type="molecule type" value="Genomic_DNA"/>
</dbReference>
<feature type="transmembrane region" description="Helical" evidence="1">
    <location>
        <begin position="36"/>
        <end position="55"/>
    </location>
</feature>
<keyword evidence="1" id="KW-0812">Transmembrane</keyword>
<accession>A0A286FBE5</accession>
<dbReference type="InterPro" id="IPR058512">
    <property type="entry name" value="DUF8199"/>
</dbReference>
<dbReference type="Pfam" id="PF26622">
    <property type="entry name" value="DUF8199"/>
    <property type="match status" value="1"/>
</dbReference>
<feature type="transmembrane region" description="Helical" evidence="1">
    <location>
        <begin position="123"/>
        <end position="143"/>
    </location>
</feature>
<dbReference type="AlphaFoldDB" id="A0A286FBE5"/>
<keyword evidence="1" id="KW-0472">Membrane</keyword>
<dbReference type="Proteomes" id="UP000219452">
    <property type="component" value="Unassembled WGS sequence"/>
</dbReference>
<name>A0A286FBE5_9BACT</name>
<dbReference type="OrthoDB" id="952405at2"/>
<keyword evidence="1" id="KW-1133">Transmembrane helix</keyword>
<gene>
    <name evidence="2" type="ORF">SAMN06269250_1438</name>
</gene>
<keyword evidence="3" id="KW-1185">Reference proteome</keyword>
<evidence type="ECO:0000313" key="2">
    <source>
        <dbReference type="EMBL" id="SOD80510.1"/>
    </source>
</evidence>